<dbReference type="AlphaFoldDB" id="I1QLH7"/>
<keyword evidence="2" id="KW-1185">Reference proteome</keyword>
<organism evidence="1 2">
    <name type="scientific">Oryza glaberrima</name>
    <name type="common">African rice</name>
    <dbReference type="NCBI Taxonomy" id="4538"/>
    <lineage>
        <taxon>Eukaryota</taxon>
        <taxon>Viridiplantae</taxon>
        <taxon>Streptophyta</taxon>
        <taxon>Embryophyta</taxon>
        <taxon>Tracheophyta</taxon>
        <taxon>Spermatophyta</taxon>
        <taxon>Magnoliopsida</taxon>
        <taxon>Liliopsida</taxon>
        <taxon>Poales</taxon>
        <taxon>Poaceae</taxon>
        <taxon>BOP clade</taxon>
        <taxon>Oryzoideae</taxon>
        <taxon>Oryzeae</taxon>
        <taxon>Oryzinae</taxon>
        <taxon>Oryza</taxon>
    </lineage>
</organism>
<reference evidence="2" key="2">
    <citation type="submission" date="2018-04" db="EMBL/GenBank/DDBJ databases">
        <title>OglaRS2 (Oryza glaberrima Reference Sequence Version 2).</title>
        <authorList>
            <person name="Zhang J."/>
            <person name="Kudrna D."/>
            <person name="Lee S."/>
            <person name="Talag J."/>
            <person name="Rajasekar S."/>
            <person name="Wing R.A."/>
        </authorList>
    </citation>
    <scope>NUCLEOTIDE SEQUENCE [LARGE SCALE GENOMIC DNA]</scope>
    <source>
        <strain evidence="2">cv. IRGC 96717</strain>
    </source>
</reference>
<evidence type="ECO:0000313" key="2">
    <source>
        <dbReference type="Proteomes" id="UP000007306"/>
    </source>
</evidence>
<sequence>IENYSYHLLVVSFMMQANISRRPPQLRMSCVQQLALLLLLAAASVDLPKELKQLFMPASFCSSKYSFGPTHISFTRKGYGRSLNLFSFII</sequence>
<proteinExistence type="predicted"/>
<dbReference type="Proteomes" id="UP000007306">
    <property type="component" value="Unassembled WGS sequence"/>
</dbReference>
<dbReference type="Gramene" id="ORGLA08G0227800.1">
    <property type="protein sequence ID" value="ORGLA08G0227800.1"/>
    <property type="gene ID" value="ORGLA08G0227800"/>
</dbReference>
<evidence type="ECO:0000313" key="1">
    <source>
        <dbReference type="EnsemblPlants" id="ORGLA08G0227800.1"/>
    </source>
</evidence>
<protein>
    <submittedName>
        <fullName evidence="1">Uncharacterized protein</fullName>
    </submittedName>
</protein>
<name>I1QLH7_ORYGL</name>
<reference evidence="1" key="1">
    <citation type="submission" date="2015-06" db="UniProtKB">
        <authorList>
            <consortium name="EnsemblPlants"/>
        </authorList>
    </citation>
    <scope>IDENTIFICATION</scope>
</reference>
<dbReference type="EnsemblPlants" id="ORGLA08G0227800.1">
    <property type="protein sequence ID" value="ORGLA08G0227800.1"/>
    <property type="gene ID" value="ORGLA08G0227800"/>
</dbReference>
<accession>I1QLH7</accession>
<dbReference type="HOGENOM" id="CLU_2447192_0_0_1"/>